<dbReference type="AlphaFoldDB" id="A0A838ZT09"/>
<reference evidence="1 2" key="1">
    <citation type="submission" date="2020-07" db="EMBL/GenBank/DDBJ databases">
        <title>Moheibacter lacus sp. nov., a member of the family Flavobacteriaceae isolated from freshwater lake sediment.</title>
        <authorList>
            <person name="Liu Y."/>
        </authorList>
    </citation>
    <scope>NUCLEOTIDE SEQUENCE [LARGE SCALE GENOMIC DNA]</scope>
    <source>
        <strain evidence="1 2">BDHS18</strain>
    </source>
</reference>
<protein>
    <submittedName>
        <fullName evidence="1">Uncharacterized protein</fullName>
    </submittedName>
</protein>
<name>A0A838ZT09_9FLAO</name>
<dbReference type="Proteomes" id="UP000552241">
    <property type="component" value="Unassembled WGS sequence"/>
</dbReference>
<keyword evidence="2" id="KW-1185">Reference proteome</keyword>
<proteinExistence type="predicted"/>
<dbReference type="RefSeq" id="WP_182043720.1">
    <property type="nucleotide sequence ID" value="NZ_JACDZE010000003.1"/>
</dbReference>
<organism evidence="1 2">
    <name type="scientific">Moheibacter lacus</name>
    <dbReference type="NCBI Taxonomy" id="2745851"/>
    <lineage>
        <taxon>Bacteria</taxon>
        <taxon>Pseudomonadati</taxon>
        <taxon>Bacteroidota</taxon>
        <taxon>Flavobacteriia</taxon>
        <taxon>Flavobacteriales</taxon>
        <taxon>Weeksellaceae</taxon>
        <taxon>Moheibacter</taxon>
    </lineage>
</organism>
<accession>A0A838ZT09</accession>
<gene>
    <name evidence="1" type="ORF">HU137_10065</name>
</gene>
<evidence type="ECO:0000313" key="1">
    <source>
        <dbReference type="EMBL" id="MBA5630116.1"/>
    </source>
</evidence>
<sequence>MKKLKFKSKIFLSSFVIFAGYYLYSYHSENKKYEILNEIFSDLNYNYDYICINKTYVYSHTEQFNQFSLIDKPSVYFQYWIQNFFESFSDFRNWKINKIKPKKIKYSNENGEKHFSKILNKCDFEWEDETGDGLVQKNTKITPSNVAISMPILSSDGNTAIIQIDINCGVLCGSGNTLLFKKINGKWKLIDQNMSWIS</sequence>
<evidence type="ECO:0000313" key="2">
    <source>
        <dbReference type="Proteomes" id="UP000552241"/>
    </source>
</evidence>
<dbReference type="EMBL" id="JACDZE010000003">
    <property type="protein sequence ID" value="MBA5630116.1"/>
    <property type="molecule type" value="Genomic_DNA"/>
</dbReference>
<comment type="caution">
    <text evidence="1">The sequence shown here is derived from an EMBL/GenBank/DDBJ whole genome shotgun (WGS) entry which is preliminary data.</text>
</comment>